<evidence type="ECO:0000256" key="2">
    <source>
        <dbReference type="ARBA" id="ARBA00022525"/>
    </source>
</evidence>
<feature type="region of interest" description="Disordered" evidence="8">
    <location>
        <begin position="831"/>
        <end position="864"/>
    </location>
</feature>
<evidence type="ECO:0000313" key="9">
    <source>
        <dbReference type="EMBL" id="GCC29771.1"/>
    </source>
</evidence>
<feature type="compositionally biased region" description="Basic and acidic residues" evidence="8">
    <location>
        <begin position="1104"/>
        <end position="1114"/>
    </location>
</feature>
<dbReference type="Gene3D" id="2.110.10.10">
    <property type="entry name" value="Hemopexin-like domain"/>
    <property type="match status" value="1"/>
</dbReference>
<feature type="region of interest" description="Disordered" evidence="8">
    <location>
        <begin position="2626"/>
        <end position="2678"/>
    </location>
</feature>
<protein>
    <submittedName>
        <fullName evidence="9">Uncharacterized protein</fullName>
    </submittedName>
</protein>
<dbReference type="Proteomes" id="UP000287033">
    <property type="component" value="Unassembled WGS sequence"/>
</dbReference>
<feature type="compositionally biased region" description="Basic and acidic residues" evidence="8">
    <location>
        <begin position="1558"/>
        <end position="1569"/>
    </location>
</feature>
<keyword evidence="6" id="KW-0325">Glycoprotein</keyword>
<feature type="compositionally biased region" description="Polar residues" evidence="8">
    <location>
        <begin position="2121"/>
        <end position="2135"/>
    </location>
</feature>
<gene>
    <name evidence="9" type="ORF">chiPu_0008213</name>
</gene>
<dbReference type="GO" id="GO:0005615">
    <property type="term" value="C:extracellular space"/>
    <property type="evidence" value="ECO:0007669"/>
    <property type="project" value="TreeGrafter"/>
</dbReference>
<feature type="region of interest" description="Disordered" evidence="8">
    <location>
        <begin position="1891"/>
        <end position="1965"/>
    </location>
</feature>
<dbReference type="InterPro" id="IPR051298">
    <property type="entry name" value="Heme_transport/Cell_adhesion"/>
</dbReference>
<proteinExistence type="predicted"/>
<feature type="compositionally biased region" description="Polar residues" evidence="8">
    <location>
        <begin position="2627"/>
        <end position="2661"/>
    </location>
</feature>
<feature type="compositionally biased region" description="Basic and acidic residues" evidence="8">
    <location>
        <begin position="2110"/>
        <end position="2120"/>
    </location>
</feature>
<evidence type="ECO:0000256" key="3">
    <source>
        <dbReference type="ARBA" id="ARBA00022729"/>
    </source>
</evidence>
<dbReference type="PROSITE" id="PS00024">
    <property type="entry name" value="HEMOPEXIN"/>
    <property type="match status" value="1"/>
</dbReference>
<evidence type="ECO:0000256" key="4">
    <source>
        <dbReference type="ARBA" id="ARBA00022737"/>
    </source>
</evidence>
<feature type="compositionally biased region" description="Polar residues" evidence="8">
    <location>
        <begin position="1321"/>
        <end position="1338"/>
    </location>
</feature>
<dbReference type="OrthoDB" id="413699at2759"/>
<evidence type="ECO:0000256" key="6">
    <source>
        <dbReference type="ARBA" id="ARBA00023180"/>
    </source>
</evidence>
<keyword evidence="5" id="KW-1015">Disulfide bond</keyword>
<feature type="compositionally biased region" description="Polar residues" evidence="8">
    <location>
        <begin position="1584"/>
        <end position="1599"/>
    </location>
</feature>
<evidence type="ECO:0000256" key="7">
    <source>
        <dbReference type="PROSITE-ProRule" id="PRU01011"/>
    </source>
</evidence>
<feature type="compositionally biased region" description="Basic and acidic residues" evidence="8">
    <location>
        <begin position="1195"/>
        <end position="1205"/>
    </location>
</feature>
<feature type="region of interest" description="Disordered" evidence="8">
    <location>
        <begin position="735"/>
        <end position="765"/>
    </location>
</feature>
<dbReference type="SMART" id="SM00120">
    <property type="entry name" value="HX"/>
    <property type="match status" value="2"/>
</dbReference>
<dbReference type="PROSITE" id="PS51642">
    <property type="entry name" value="HEMOPEXIN_2"/>
    <property type="match status" value="2"/>
</dbReference>
<dbReference type="SUPFAM" id="SSF50923">
    <property type="entry name" value="Hemopexin-like domain"/>
    <property type="match status" value="1"/>
</dbReference>
<keyword evidence="3" id="KW-0732">Signal</keyword>
<feature type="compositionally biased region" description="Polar residues" evidence="8">
    <location>
        <begin position="1787"/>
        <end position="1799"/>
    </location>
</feature>
<feature type="region of interest" description="Disordered" evidence="8">
    <location>
        <begin position="647"/>
        <end position="675"/>
    </location>
</feature>
<dbReference type="InterPro" id="IPR018486">
    <property type="entry name" value="Hemopexin_CS"/>
</dbReference>
<feature type="region of interest" description="Disordered" evidence="8">
    <location>
        <begin position="321"/>
        <end position="355"/>
    </location>
</feature>
<feature type="compositionally biased region" description="Polar residues" evidence="8">
    <location>
        <begin position="2457"/>
        <end position="2472"/>
    </location>
</feature>
<evidence type="ECO:0000256" key="8">
    <source>
        <dbReference type="SAM" id="MobiDB-lite"/>
    </source>
</evidence>
<feature type="compositionally biased region" description="Polar residues" evidence="8">
    <location>
        <begin position="1661"/>
        <end position="1673"/>
    </location>
</feature>
<feature type="region of interest" description="Disordered" evidence="8">
    <location>
        <begin position="255"/>
        <end position="281"/>
    </location>
</feature>
<feature type="region of interest" description="Disordered" evidence="8">
    <location>
        <begin position="2444"/>
        <end position="2487"/>
    </location>
</feature>
<feature type="compositionally biased region" description="Basic and acidic residues" evidence="8">
    <location>
        <begin position="747"/>
        <end position="756"/>
    </location>
</feature>
<dbReference type="OMA" id="DNEEIHT"/>
<feature type="compositionally biased region" description="Low complexity" evidence="8">
    <location>
        <begin position="1758"/>
        <end position="1775"/>
    </location>
</feature>
<comment type="subcellular location">
    <subcellularLocation>
        <location evidence="1">Secreted</location>
    </subcellularLocation>
</comment>
<keyword evidence="10" id="KW-1185">Reference proteome</keyword>
<accession>A0A401SH97</accession>
<feature type="compositionally biased region" description="Polar residues" evidence="8">
    <location>
        <begin position="2837"/>
        <end position="2851"/>
    </location>
</feature>
<feature type="region of interest" description="Disordered" evidence="8">
    <location>
        <begin position="2829"/>
        <end position="2851"/>
    </location>
</feature>
<feature type="region of interest" description="Disordered" evidence="8">
    <location>
        <begin position="1303"/>
        <end position="1369"/>
    </location>
</feature>
<feature type="compositionally biased region" description="Basic and acidic residues" evidence="8">
    <location>
        <begin position="2444"/>
        <end position="2456"/>
    </location>
</feature>
<dbReference type="EMBL" id="BEZZ01000266">
    <property type="protein sequence ID" value="GCC29771.1"/>
    <property type="molecule type" value="Genomic_DNA"/>
</dbReference>
<feature type="region of interest" description="Disordered" evidence="8">
    <location>
        <begin position="1558"/>
        <end position="1625"/>
    </location>
</feature>
<name>A0A401SH97_CHIPU</name>
<feature type="compositionally biased region" description="Basic and acidic residues" evidence="8">
    <location>
        <begin position="1943"/>
        <end position="1965"/>
    </location>
</feature>
<feature type="region of interest" description="Disordered" evidence="8">
    <location>
        <begin position="2104"/>
        <end position="2150"/>
    </location>
</feature>
<feature type="repeat" description="Hemopexin" evidence="7">
    <location>
        <begin position="3055"/>
        <end position="3102"/>
    </location>
</feature>
<keyword evidence="4" id="KW-0677">Repeat</keyword>
<dbReference type="InterPro" id="IPR018487">
    <property type="entry name" value="Hemopexin-like_repeat"/>
</dbReference>
<evidence type="ECO:0000256" key="5">
    <source>
        <dbReference type="ARBA" id="ARBA00023157"/>
    </source>
</evidence>
<feature type="repeat" description="Hemopexin" evidence="7">
    <location>
        <begin position="3009"/>
        <end position="3054"/>
    </location>
</feature>
<dbReference type="PANTHER" id="PTHR22917">
    <property type="entry name" value="HEMOPEXIN DOMAIN-CONTAINING PROTEIN"/>
    <property type="match status" value="1"/>
</dbReference>
<feature type="compositionally biased region" description="Basic and acidic residues" evidence="8">
    <location>
        <begin position="1303"/>
        <end position="1316"/>
    </location>
</feature>
<keyword evidence="2" id="KW-0964">Secreted</keyword>
<feature type="compositionally biased region" description="Basic and acidic residues" evidence="8">
    <location>
        <begin position="1646"/>
        <end position="1657"/>
    </location>
</feature>
<feature type="region of interest" description="Disordered" evidence="8">
    <location>
        <begin position="1192"/>
        <end position="1284"/>
    </location>
</feature>
<organism evidence="9 10">
    <name type="scientific">Chiloscyllium punctatum</name>
    <name type="common">Brownbanded bambooshark</name>
    <name type="synonym">Hemiscyllium punctatum</name>
    <dbReference type="NCBI Taxonomy" id="137246"/>
    <lineage>
        <taxon>Eukaryota</taxon>
        <taxon>Metazoa</taxon>
        <taxon>Chordata</taxon>
        <taxon>Craniata</taxon>
        <taxon>Vertebrata</taxon>
        <taxon>Chondrichthyes</taxon>
        <taxon>Elasmobranchii</taxon>
        <taxon>Galeomorphii</taxon>
        <taxon>Galeoidea</taxon>
        <taxon>Orectolobiformes</taxon>
        <taxon>Hemiscylliidae</taxon>
        <taxon>Chiloscyllium</taxon>
    </lineage>
</organism>
<reference evidence="9 10" key="1">
    <citation type="journal article" date="2018" name="Nat. Ecol. Evol.">
        <title>Shark genomes provide insights into elasmobranch evolution and the origin of vertebrates.</title>
        <authorList>
            <person name="Hara Y"/>
            <person name="Yamaguchi K"/>
            <person name="Onimaru K"/>
            <person name="Kadota M"/>
            <person name="Koyanagi M"/>
            <person name="Keeley SD"/>
            <person name="Tatsumi K"/>
            <person name="Tanaka K"/>
            <person name="Motone F"/>
            <person name="Kageyama Y"/>
            <person name="Nozu R"/>
            <person name="Adachi N"/>
            <person name="Nishimura O"/>
            <person name="Nakagawa R"/>
            <person name="Tanegashima C"/>
            <person name="Kiyatake I"/>
            <person name="Matsumoto R"/>
            <person name="Murakumo K"/>
            <person name="Nishida K"/>
            <person name="Terakita A"/>
            <person name="Kuratani S"/>
            <person name="Sato K"/>
            <person name="Hyodo S Kuraku.S."/>
        </authorList>
    </citation>
    <scope>NUCLEOTIDE SEQUENCE [LARGE SCALE GENOMIC DNA]</scope>
</reference>
<sequence length="3222" mass="352792">MPTTRSTSVFTRKPLTTKRSELISNIMIEQDSASYLDKEIKSMHEPTKPGNEIINLSKGSTIMNPTNFRLLENIMEENTVVTEVSSTMDPNLKTDTSEKSTVTKKLVSSRVKDRPPQATFYDQSVRTNPNSLNKEGTVPAIPKISQSFAPSNVITMDPDNSDNAATVKSLTPEEIETMLPNLNKAGRTASTPDIDPDVANKDTAWTTISSIFVTMYSELVQSFAPNRSITVNPDNSDDGETIKPMAEEFATNIPKLDKGGTRSTVPEGKTSGFKILDKEGTTKPFTPEEAIMDSKSLNKVTIAQPTVTEVKIKDSKMLSKEKVTMSPVDEDGTKGSQPVEKEGTTKAAVPGDSSIDSKFSHIEATTKSTIAEDDTVTFEPLDNGSTKDMTSEGSVTIFHKSTQFFDSNRDIRVHSDNATKIQPIPPEDITVITPYLNREGTTNQLAPEGSGTMDSNKSDEEIPTTVPEKYQTTFTEIAQTVSLSTASIFELENLEIASTLLPIPSEEALTELPNKEQGTTKHPVPDDGAAVSKVFDKEGTVKATIVEDNALNSESSDSEEMEATVLAGRTTRHPEITRSFAANTATSVDSHKLDNLATIQPTPEEGAPILLDLSKVRKTQPSVESASSLKSNTLGEAETTFPKMEKEGTIKPTVPEDTTDSKTLNQDNKTKSNVPEKEHIIDSNVFDKEAKTTFTIMEHGALNSESLDHEETTIVPKESTMEFKIIDGEESTKVPVPEYAPMNSKSFGKEGTKKTTSEGSSSMDSDKVGIKEIQTTFTEKHTTTYPEISETLAPIRATALAKLENATTVQPINSKESVTILPNLPKEETAKLSSSEEHIMDSRSSDKEVIIKPTFSEDNNTDSKSLGEEKLTMATVKADSMIESKFVEQDRTTKYTVPEEVSSTNSKVFDTDGITNSPIDKDDTIHFESLDNERTKSTVPKDHSSNSKMMYNEGLTMAYDPDYSSMDSKSLEKEGITKPHVIEDGSMVKEAKTLPSTPDEGRTKTKSLYKEVTTKFMFPEDDVTTDSYFSDKGGPTKPTVTEHGTMISESLDNEEIHTTASGQFITTHPKIPESLAPYRAVTVDPDNLNYAGTIQTENAATMFSHKDGTSKVPEESETTLSDNSDREQMQTSVPEEHATMYFEVSQSVAPVSLGPDNLENTTTIQPISSVQPVTILSKLTKAATANLFTPEDDTLDLKSSDKEVTTKPIIPSDGTIKSKSTHGDRTTNHPVQDDDSTDSNVLVRDRTTNSPPDEDSTTNSETLDNEETKSAVPEDTSTDSKISDNEGLTKAYDVQYSSTDFTSLEKEGITKPHVIEDGSMMKTTTQPSTPDEGTTKSKSQYKKVTTKSTVPKEGGTTDSYFSDKGGPIKPTVTEDGTMISESLDNEEIHTTASGQFIATHPEIPQSLAPYRAVTVDPDNLNYAETIQTIASENAVTIVTHKDKKKTTKVRGVSEATLSDNSDKEEMQASVPEEHATMYFEVSQSVAPVSLGPDNFENTTTIQPISSVQSVTILSKLTKAATANLFNLEDDTLDSKSSDKEATTKPIITSDGTIKSKSLDKDRTTKHTVQDDDSTDSNILDKDGTTNSPPDEVGTTNSETLDNEETKPGVPENTSSDSKISDNEGLTKAYDRDYSLMDFTSLEKGRITKPHVTEDGSMMKEATTQLSTPDEGTTKSKSLFKEVTMKFTVQEDGTIDPYFSDKERPTKPTVTQHNTKISESFDNEEIHTTAFGQFPAIHPEIQHSLDPNRAVTVDSDNLNNAETATTNPTIPENNNTDPKSLDKEESMKSTVTDNDTIQSKSVDEDRTTKHTILEDDFTDSNILDRDGTINSLTAEDGNINSEILDHEGAKTTVPEDTIPLKIFGNEGLTKAYNPEYSLLDSKSLDKEEITKPGIIEDGSMGKEATTQPSIPDEATTKSISLHKEVTTKSTVPEEDGTTDSSFSDQDRPTKSTVPEHDTMISESLDNKEIHTTASGRFIATHTEIQQSLDSNRAVTVDSDNLNNAGTIQTENAATIFPHKEGTTKVAERSETTVSDNLDKEMQTSVPKKYPTTYFETSTSYALIRTTFLSPGNLENATTIKSYGLITSVEPPIIPNLTEETTHLFTPAEDILDSKSPDEEGTTKPSTSEEANNIDSKNLNKGEITKASGGMTESATVAQYRIAKPTIPEEGDNKERTVLDNEEVSKPVVIEYDSMISETLDNEETKCTVHEDTTADSKTKPIVHNDNITDLKILDREKMTMDPATINSKPLEKKWTTKSIGLEEDGTTDSQFFDKAGKIKPSFAKDSTIITESLYKEEIQTITSLGFTAKYPGVSQTFVPNRAAIVDPDNLDNAETMQLIVPEDAASILPHKDIEGTTKPLPEGSATMSSLDIVKGEKQTTFPEKHATTHHEVSRSFALIRATSLGLDNLDKITTIKPNTFEKAQTMLQQPDKDGMTNPTVLEEHYSTESKVLDRESTTKTTTAEDGALNSESLGNEEAKPEESTTDFKILDNRQLTKVSLPECGTMESKSFNKEGTTKPTVSERSITMGSDEAGKEEIHTTVPKKCVTVHPAISQTFAPNRAMSLSPSNLDDATIQLISRKERVTILPNLNKEGTTKLSTPGIHTIHSNTSNKYNNTDSKILHKEETTMTTSNDVGMNESKSVKQGGTTKSTISEQTASLNSDGEDKKTMQTAAPEKSATTFLEISQTFSPNGGNTLGPDMLGNTATKQPITLEEAVTTLPNPDQEKITKLIVSEDFTEFSENLNIAGSTKPTIAEDGTLKSESLVNVETKTISPEESANVLLNFTESFVPNRTVTVQPDNLDNAVTVQSIPTQKSVIILPYLGKIGTSRSAAPEEGSLNSTPLEREGTTNSTVLSSSTIYLSSLQDKEQSQPTLQDAHSIKSDTGIVKDGITRFTEAAEPDRAPTLNKTSTTQINVLEGIITFQPANLEIEGTTKTKKSITIGLNLKTETEKMIDLDKYTGKYSNVTTPAYLPQSRHDSKVTMVTKLSEAFRNQTTTTADHLNDPNLCDKRPSDALTTIQNGTTYIFRGHLFWTIDPNGPSLGHPRRISEVWGIPSPIDTVFTRCNCNGKTFFFKGEQYWRFQNGVMDSGYPRLITSGFSGLNGKIRAALSVAAHKNRPETVYFFKNGGRYQKYVYQQRVSTTCTQRSGARANFVLRRRFKRKTLVIKTIRSQKSDITLTQESAARRVGFIKCDHPESKIAEISTNWSEDNHHSKLIYAIVG</sequence>
<evidence type="ECO:0000256" key="1">
    <source>
        <dbReference type="ARBA" id="ARBA00004613"/>
    </source>
</evidence>
<dbReference type="PANTHER" id="PTHR22917:SF1">
    <property type="entry name" value="PROTEOGLYCAN 4"/>
    <property type="match status" value="1"/>
</dbReference>
<feature type="region of interest" description="Disordered" evidence="8">
    <location>
        <begin position="1104"/>
        <end position="1128"/>
    </location>
</feature>
<feature type="region of interest" description="Disordered" evidence="8">
    <location>
        <begin position="441"/>
        <end position="462"/>
    </location>
</feature>
<dbReference type="InterPro" id="IPR000585">
    <property type="entry name" value="Hemopexin-like_dom"/>
</dbReference>
<feature type="compositionally biased region" description="Basic and acidic residues" evidence="8">
    <location>
        <begin position="831"/>
        <end position="850"/>
    </location>
</feature>
<feature type="region of interest" description="Disordered" evidence="8">
    <location>
        <begin position="1646"/>
        <end position="1673"/>
    </location>
</feature>
<dbReference type="Pfam" id="PF00045">
    <property type="entry name" value="Hemopexin"/>
    <property type="match status" value="2"/>
</dbReference>
<comment type="caution">
    <text evidence="9">The sequence shown here is derived from an EMBL/GenBank/DDBJ whole genome shotgun (WGS) entry which is preliminary data.</text>
</comment>
<dbReference type="InterPro" id="IPR036375">
    <property type="entry name" value="Hemopexin-like_dom_sf"/>
</dbReference>
<feature type="region of interest" description="Disordered" evidence="8">
    <location>
        <begin position="1758"/>
        <end position="1806"/>
    </location>
</feature>
<evidence type="ECO:0000313" key="10">
    <source>
        <dbReference type="Proteomes" id="UP000287033"/>
    </source>
</evidence>
<dbReference type="CDD" id="cd00094">
    <property type="entry name" value="HX"/>
    <property type="match status" value="1"/>
</dbReference>
<dbReference type="STRING" id="137246.A0A401SH97"/>